<keyword evidence="2" id="KW-1185">Reference proteome</keyword>
<comment type="caution">
    <text evidence="1">The sequence shown here is derived from an EMBL/GenBank/DDBJ whole genome shotgun (WGS) entry which is preliminary data.</text>
</comment>
<evidence type="ECO:0000313" key="2">
    <source>
        <dbReference type="Proteomes" id="UP001385951"/>
    </source>
</evidence>
<organism evidence="1 2">
    <name type="scientific">Cerrena zonata</name>
    <dbReference type="NCBI Taxonomy" id="2478898"/>
    <lineage>
        <taxon>Eukaryota</taxon>
        <taxon>Fungi</taxon>
        <taxon>Dikarya</taxon>
        <taxon>Basidiomycota</taxon>
        <taxon>Agaricomycotina</taxon>
        <taxon>Agaricomycetes</taxon>
        <taxon>Polyporales</taxon>
        <taxon>Cerrenaceae</taxon>
        <taxon>Cerrena</taxon>
    </lineage>
</organism>
<proteinExistence type="predicted"/>
<evidence type="ECO:0000313" key="1">
    <source>
        <dbReference type="EMBL" id="KAK7693083.1"/>
    </source>
</evidence>
<protein>
    <submittedName>
        <fullName evidence="1">Uncharacterized protein</fullName>
    </submittedName>
</protein>
<dbReference type="EMBL" id="JASBNA010000003">
    <property type="protein sequence ID" value="KAK7693083.1"/>
    <property type="molecule type" value="Genomic_DNA"/>
</dbReference>
<dbReference type="Proteomes" id="UP001385951">
    <property type="component" value="Unassembled WGS sequence"/>
</dbReference>
<gene>
    <name evidence="1" type="ORF">QCA50_002648</name>
</gene>
<name>A0AAW0GIC3_9APHY</name>
<sequence>MLTVTLPWNIIVNAGGLPNVPGIWNNEQTIALKKVTDAQYRLFLRRKVTDVPITGKPKPRPLTTAESKNT</sequence>
<reference evidence="1 2" key="1">
    <citation type="submission" date="2022-09" db="EMBL/GenBank/DDBJ databases">
        <authorList>
            <person name="Palmer J.M."/>
        </authorList>
    </citation>
    <scope>NUCLEOTIDE SEQUENCE [LARGE SCALE GENOMIC DNA]</scope>
    <source>
        <strain evidence="1 2">DSM 7382</strain>
    </source>
</reference>
<accession>A0AAW0GIC3</accession>
<dbReference type="AlphaFoldDB" id="A0AAW0GIC3"/>